<gene>
    <name evidence="1" type="ORF">ILYODFUR_016167</name>
</gene>
<evidence type="ECO:0000313" key="1">
    <source>
        <dbReference type="EMBL" id="MEQ2244350.1"/>
    </source>
</evidence>
<proteinExistence type="predicted"/>
<dbReference type="Proteomes" id="UP001482620">
    <property type="component" value="Unassembled WGS sequence"/>
</dbReference>
<keyword evidence="2" id="KW-1185">Reference proteome</keyword>
<sequence>MCGCVSYRPCTGLPKSPKLLVKVIDATPGLPPRLAVTSFWRGHWLSYCCQKQGPSLNPRERGRSPG</sequence>
<organism evidence="1 2">
    <name type="scientific">Ilyodon furcidens</name>
    <name type="common">goldbreast splitfin</name>
    <dbReference type="NCBI Taxonomy" id="33524"/>
    <lineage>
        <taxon>Eukaryota</taxon>
        <taxon>Metazoa</taxon>
        <taxon>Chordata</taxon>
        <taxon>Craniata</taxon>
        <taxon>Vertebrata</taxon>
        <taxon>Euteleostomi</taxon>
        <taxon>Actinopterygii</taxon>
        <taxon>Neopterygii</taxon>
        <taxon>Teleostei</taxon>
        <taxon>Neoteleostei</taxon>
        <taxon>Acanthomorphata</taxon>
        <taxon>Ovalentaria</taxon>
        <taxon>Atherinomorphae</taxon>
        <taxon>Cyprinodontiformes</taxon>
        <taxon>Goodeidae</taxon>
        <taxon>Ilyodon</taxon>
    </lineage>
</organism>
<name>A0ABV0UGH8_9TELE</name>
<reference evidence="1 2" key="1">
    <citation type="submission" date="2021-06" db="EMBL/GenBank/DDBJ databases">
        <authorList>
            <person name="Palmer J.M."/>
        </authorList>
    </citation>
    <scope>NUCLEOTIDE SEQUENCE [LARGE SCALE GENOMIC DNA]</scope>
    <source>
        <strain evidence="2">if_2019</strain>
        <tissue evidence="1">Muscle</tissue>
    </source>
</reference>
<comment type="caution">
    <text evidence="1">The sequence shown here is derived from an EMBL/GenBank/DDBJ whole genome shotgun (WGS) entry which is preliminary data.</text>
</comment>
<dbReference type="EMBL" id="JAHRIQ010070971">
    <property type="protein sequence ID" value="MEQ2244350.1"/>
    <property type="molecule type" value="Genomic_DNA"/>
</dbReference>
<accession>A0ABV0UGH8</accession>
<protein>
    <submittedName>
        <fullName evidence="1">Uncharacterized protein</fullName>
    </submittedName>
</protein>
<evidence type="ECO:0000313" key="2">
    <source>
        <dbReference type="Proteomes" id="UP001482620"/>
    </source>
</evidence>